<name>A0A1G8FII1_9FLAO</name>
<dbReference type="STRING" id="702745.SAMN05421818_1176"/>
<keyword evidence="2" id="KW-1185">Reference proteome</keyword>
<sequence>MDIRCIFAERLFAIVKNNKKDIYTQKLDDWQDFEHIYTKAKENSIEEKDIDQFFNEIFSDRESFRQIIKCGCESNTLYEIFESLQNYKQRITRFEESKMKVFIKSENRLSKLRLYALRIKNSSFIITGGAIKFTLRMEKHKDTTEELIVLDQCRDFLISKQFLEEDIIDNYLES</sequence>
<evidence type="ECO:0000313" key="1">
    <source>
        <dbReference type="EMBL" id="SDH81921.1"/>
    </source>
</evidence>
<dbReference type="EMBL" id="FNDQ01000017">
    <property type="protein sequence ID" value="SDH81921.1"/>
    <property type="molecule type" value="Genomic_DNA"/>
</dbReference>
<protein>
    <submittedName>
        <fullName evidence="1">Uncharacterized protein</fullName>
    </submittedName>
</protein>
<evidence type="ECO:0000313" key="2">
    <source>
        <dbReference type="Proteomes" id="UP000243588"/>
    </source>
</evidence>
<dbReference type="Proteomes" id="UP000243588">
    <property type="component" value="Unassembled WGS sequence"/>
</dbReference>
<gene>
    <name evidence="1" type="ORF">SAMN05421818_1176</name>
</gene>
<organism evidence="1 2">
    <name type="scientific">Myroides phaeus</name>
    <dbReference type="NCBI Taxonomy" id="702745"/>
    <lineage>
        <taxon>Bacteria</taxon>
        <taxon>Pseudomonadati</taxon>
        <taxon>Bacteroidota</taxon>
        <taxon>Flavobacteriia</taxon>
        <taxon>Flavobacteriales</taxon>
        <taxon>Flavobacteriaceae</taxon>
        <taxon>Myroides</taxon>
    </lineage>
</organism>
<reference evidence="2" key="1">
    <citation type="submission" date="2016-10" db="EMBL/GenBank/DDBJ databases">
        <authorList>
            <person name="Varghese N."/>
            <person name="Submissions S."/>
        </authorList>
    </citation>
    <scope>NUCLEOTIDE SEQUENCE [LARGE SCALE GENOMIC DNA]</scope>
    <source>
        <strain evidence="2">DSM 23313</strain>
    </source>
</reference>
<accession>A0A1G8FII1</accession>
<dbReference type="RefSeq" id="WP_090409541.1">
    <property type="nucleotide sequence ID" value="NZ_FNDQ01000017.1"/>
</dbReference>
<dbReference type="AlphaFoldDB" id="A0A1G8FII1"/>
<proteinExistence type="predicted"/>